<protein>
    <submittedName>
        <fullName evidence="1">Uncharacterized protein</fullName>
    </submittedName>
</protein>
<proteinExistence type="predicted"/>
<dbReference type="Proteomes" id="UP001221757">
    <property type="component" value="Unassembled WGS sequence"/>
</dbReference>
<name>A0AAD7DQU6_MYCRO</name>
<dbReference type="AlphaFoldDB" id="A0AAD7DQU6"/>
<accession>A0AAD7DQU6</accession>
<keyword evidence="2" id="KW-1185">Reference proteome</keyword>
<organism evidence="1 2">
    <name type="scientific">Mycena rosella</name>
    <name type="common">Pink bonnet</name>
    <name type="synonym">Agaricus rosellus</name>
    <dbReference type="NCBI Taxonomy" id="1033263"/>
    <lineage>
        <taxon>Eukaryota</taxon>
        <taxon>Fungi</taxon>
        <taxon>Dikarya</taxon>
        <taxon>Basidiomycota</taxon>
        <taxon>Agaricomycotina</taxon>
        <taxon>Agaricomycetes</taxon>
        <taxon>Agaricomycetidae</taxon>
        <taxon>Agaricales</taxon>
        <taxon>Marasmiineae</taxon>
        <taxon>Mycenaceae</taxon>
        <taxon>Mycena</taxon>
    </lineage>
</organism>
<evidence type="ECO:0000313" key="1">
    <source>
        <dbReference type="EMBL" id="KAJ7697026.1"/>
    </source>
</evidence>
<evidence type="ECO:0000313" key="2">
    <source>
        <dbReference type="Proteomes" id="UP001221757"/>
    </source>
</evidence>
<dbReference type="EMBL" id="JARKIE010000032">
    <property type="protein sequence ID" value="KAJ7697026.1"/>
    <property type="molecule type" value="Genomic_DNA"/>
</dbReference>
<sequence length="167" mass="19085">MILQYLRLIGQQWRANKDMPHPAGALILPPRAISASEFTVDRRVFSCKQVNEGNSCIQFKNPSNNLAYTTGYIMKIWQIPLQGYLQTFFVVEEHKQLSLSDQWKTPFHSMPRFGVSAIDSASSGRICIIESHHIVTHLTVYERPAGTYTIKQNFLLICTSLNRGRRS</sequence>
<comment type="caution">
    <text evidence="1">The sequence shown here is derived from an EMBL/GenBank/DDBJ whole genome shotgun (WGS) entry which is preliminary data.</text>
</comment>
<gene>
    <name evidence="1" type="ORF">B0H17DRAFT_928742</name>
</gene>
<reference evidence="1" key="1">
    <citation type="submission" date="2023-03" db="EMBL/GenBank/DDBJ databases">
        <title>Massive genome expansion in bonnet fungi (Mycena s.s.) driven by repeated elements and novel gene families across ecological guilds.</title>
        <authorList>
            <consortium name="Lawrence Berkeley National Laboratory"/>
            <person name="Harder C.B."/>
            <person name="Miyauchi S."/>
            <person name="Viragh M."/>
            <person name="Kuo A."/>
            <person name="Thoen E."/>
            <person name="Andreopoulos B."/>
            <person name="Lu D."/>
            <person name="Skrede I."/>
            <person name="Drula E."/>
            <person name="Henrissat B."/>
            <person name="Morin E."/>
            <person name="Kohler A."/>
            <person name="Barry K."/>
            <person name="LaButti K."/>
            <person name="Morin E."/>
            <person name="Salamov A."/>
            <person name="Lipzen A."/>
            <person name="Mereny Z."/>
            <person name="Hegedus B."/>
            <person name="Baldrian P."/>
            <person name="Stursova M."/>
            <person name="Weitz H."/>
            <person name="Taylor A."/>
            <person name="Grigoriev I.V."/>
            <person name="Nagy L.G."/>
            <person name="Martin F."/>
            <person name="Kauserud H."/>
        </authorList>
    </citation>
    <scope>NUCLEOTIDE SEQUENCE</scope>
    <source>
        <strain evidence="1">CBHHK067</strain>
    </source>
</reference>